<accession>A0A8H3ETN9</accession>
<evidence type="ECO:0000256" key="6">
    <source>
        <dbReference type="SAM" id="Phobius"/>
    </source>
</evidence>
<feature type="transmembrane region" description="Helical" evidence="6">
    <location>
        <begin position="156"/>
        <end position="181"/>
    </location>
</feature>
<evidence type="ECO:0000313" key="8">
    <source>
        <dbReference type="EMBL" id="CAF9910198.1"/>
    </source>
</evidence>
<proteinExistence type="inferred from homology"/>
<feature type="domain" description="Rhodopsin" evidence="7">
    <location>
        <begin position="56"/>
        <end position="296"/>
    </location>
</feature>
<dbReference type="Proteomes" id="UP000664169">
    <property type="component" value="Unassembled WGS sequence"/>
</dbReference>
<feature type="transmembrane region" description="Helical" evidence="6">
    <location>
        <begin position="123"/>
        <end position="144"/>
    </location>
</feature>
<evidence type="ECO:0000259" key="7">
    <source>
        <dbReference type="Pfam" id="PF20684"/>
    </source>
</evidence>
<dbReference type="PANTHER" id="PTHR33048">
    <property type="entry name" value="PTH11-LIKE INTEGRAL MEMBRANE PROTEIN (AFU_ORTHOLOGUE AFUA_5G11245)"/>
    <property type="match status" value="1"/>
</dbReference>
<feature type="transmembrane region" description="Helical" evidence="6">
    <location>
        <begin position="201"/>
        <end position="224"/>
    </location>
</feature>
<dbReference type="OrthoDB" id="444631at2759"/>
<organism evidence="8 9">
    <name type="scientific">Gomphillus americanus</name>
    <dbReference type="NCBI Taxonomy" id="1940652"/>
    <lineage>
        <taxon>Eukaryota</taxon>
        <taxon>Fungi</taxon>
        <taxon>Dikarya</taxon>
        <taxon>Ascomycota</taxon>
        <taxon>Pezizomycotina</taxon>
        <taxon>Lecanoromycetes</taxon>
        <taxon>OSLEUM clade</taxon>
        <taxon>Ostropomycetidae</taxon>
        <taxon>Ostropales</taxon>
        <taxon>Graphidaceae</taxon>
        <taxon>Gomphilloideae</taxon>
        <taxon>Gomphillus</taxon>
    </lineage>
</organism>
<protein>
    <recommendedName>
        <fullName evidence="7">Rhodopsin domain-containing protein</fullName>
    </recommendedName>
</protein>
<comment type="similarity">
    <text evidence="5">Belongs to the SAT4 family.</text>
</comment>
<keyword evidence="3 6" id="KW-1133">Transmembrane helix</keyword>
<evidence type="ECO:0000256" key="3">
    <source>
        <dbReference type="ARBA" id="ARBA00022989"/>
    </source>
</evidence>
<dbReference type="AlphaFoldDB" id="A0A8H3ETN9"/>
<evidence type="ECO:0000256" key="4">
    <source>
        <dbReference type="ARBA" id="ARBA00023136"/>
    </source>
</evidence>
<dbReference type="GO" id="GO:0016020">
    <property type="term" value="C:membrane"/>
    <property type="evidence" value="ECO:0007669"/>
    <property type="project" value="UniProtKB-SubCell"/>
</dbReference>
<gene>
    <name evidence="8" type="ORF">GOMPHAMPRED_006994</name>
</gene>
<comment type="caution">
    <text evidence="8">The sequence shown here is derived from an EMBL/GenBank/DDBJ whole genome shotgun (WGS) entry which is preliminary data.</text>
</comment>
<name>A0A8H3ETN9_9LECA</name>
<dbReference type="EMBL" id="CAJPDQ010000005">
    <property type="protein sequence ID" value="CAF9910198.1"/>
    <property type="molecule type" value="Genomic_DNA"/>
</dbReference>
<feature type="transmembrane region" description="Helical" evidence="6">
    <location>
        <begin position="71"/>
        <end position="92"/>
    </location>
</feature>
<dbReference type="PANTHER" id="PTHR33048:SF158">
    <property type="entry name" value="MEMBRANE PROTEIN PTH11-LIKE, PUTATIVE-RELATED"/>
    <property type="match status" value="1"/>
</dbReference>
<comment type="subcellular location">
    <subcellularLocation>
        <location evidence="1">Membrane</location>
        <topology evidence="1">Multi-pass membrane protein</topology>
    </subcellularLocation>
</comment>
<dbReference type="InterPro" id="IPR052337">
    <property type="entry name" value="SAT4-like"/>
</dbReference>
<evidence type="ECO:0000256" key="5">
    <source>
        <dbReference type="ARBA" id="ARBA00038359"/>
    </source>
</evidence>
<dbReference type="InterPro" id="IPR049326">
    <property type="entry name" value="Rhodopsin_dom_fungi"/>
</dbReference>
<feature type="transmembrane region" description="Helical" evidence="6">
    <location>
        <begin position="36"/>
        <end position="59"/>
    </location>
</feature>
<feature type="transmembrane region" description="Helical" evidence="6">
    <location>
        <begin position="236"/>
        <end position="255"/>
    </location>
</feature>
<keyword evidence="9" id="KW-1185">Reference proteome</keyword>
<evidence type="ECO:0000313" key="9">
    <source>
        <dbReference type="Proteomes" id="UP000664169"/>
    </source>
</evidence>
<evidence type="ECO:0000256" key="2">
    <source>
        <dbReference type="ARBA" id="ARBA00022692"/>
    </source>
</evidence>
<keyword evidence="4 6" id="KW-0472">Membrane</keyword>
<reference evidence="8" key="1">
    <citation type="submission" date="2021-03" db="EMBL/GenBank/DDBJ databases">
        <authorList>
            <person name="Tagirdzhanova G."/>
        </authorList>
    </citation>
    <scope>NUCLEOTIDE SEQUENCE</scope>
</reference>
<keyword evidence="2 6" id="KW-0812">Transmembrane</keyword>
<sequence>MALLFLSKVPGYEELPISEAPPGVVPDFVHPESQAYQVYIMSGVCLFLLLTVATIRVHVKKNILKVRSRDDIPYFIAIAMAISYIVMVIILLRQGGYGIHAWNVQLKVFTVAQLRLSLALESLYSPIIWIVKLPLFLMYIEVFGRLKWLRYSAWSVLIFTGLFFLSSMVAVSVLCAPTTGFGQLDYLSAIISTACGEQSLALSYIQGGITIATDVFLLVLPMPAIWSLKLPTHRKIGLSALILIGVLCLAILYRVRQLKSDEGFNSDNTWEITPLWIVITSEMTCALIISAAPSLTACPTQILQGLDSQKAAVPSFVPVLERRSGGLESTRYIRVTIQITIVERKMFEHNVMTNKDHVRLDFNRNKKSNYCNVMMLVLGMLVADSNLIGSQYPGIFQALRIGSDLRTFNRLSQQDGPSFAEYLDVNTIVAVRPSSHKY</sequence>
<evidence type="ECO:0000256" key="1">
    <source>
        <dbReference type="ARBA" id="ARBA00004141"/>
    </source>
</evidence>
<dbReference type="Pfam" id="PF20684">
    <property type="entry name" value="Fung_rhodopsin"/>
    <property type="match status" value="1"/>
</dbReference>